<reference evidence="1" key="1">
    <citation type="journal article" date="2015" name="Nature">
        <title>Complex archaea that bridge the gap between prokaryotes and eukaryotes.</title>
        <authorList>
            <person name="Spang A."/>
            <person name="Saw J.H."/>
            <person name="Jorgensen S.L."/>
            <person name="Zaremba-Niedzwiedzka K."/>
            <person name="Martijn J."/>
            <person name="Lind A.E."/>
            <person name="van Eijk R."/>
            <person name="Schleper C."/>
            <person name="Guy L."/>
            <person name="Ettema T.J."/>
        </authorList>
    </citation>
    <scope>NUCLEOTIDE SEQUENCE</scope>
</reference>
<comment type="caution">
    <text evidence="1">The sequence shown here is derived from an EMBL/GenBank/DDBJ whole genome shotgun (WGS) entry which is preliminary data.</text>
</comment>
<accession>A0A0F9F4X5</accession>
<organism evidence="1">
    <name type="scientific">marine sediment metagenome</name>
    <dbReference type="NCBI Taxonomy" id="412755"/>
    <lineage>
        <taxon>unclassified sequences</taxon>
        <taxon>metagenomes</taxon>
        <taxon>ecological metagenomes</taxon>
    </lineage>
</organism>
<dbReference type="AlphaFoldDB" id="A0A0F9F4X5"/>
<gene>
    <name evidence="1" type="ORF">LCGC14_2287270</name>
</gene>
<sequence>LEHGAFEVRETIHTCASGCRYPSGVVVTRRATSLTSRIPPGRFVGYDVMVFVGMERFVRHRQREEIRTDLNVEHGILLSTGTISDLAARFLDYLRRLQEKHCEPLRRVLANDGGWPLHIDATGENGRGMLLVARTGWRGWVLDSWKVLSERAEVLLPHLRSVVGKFGAPCAIMRDLGRAIIPACNELVSELGLDIPVLSCHLHFLSDIGTDLLDTRHSKLRELFRRFKVRFALRALARDLGRKLAAGMDEARDGFQAWQSETAYTLPAGDSGIATVRGMTQWILDFPADAQYQSFPFDRPFLDLYDRCVRARRAADAFMHNPPKDRQVRKALERLCRILDPVNTEVPFAQVAEKLRGRAELFDELREALRLVPRTGGRNQTPPTHLIPVEEAIAELQDIKIAVEQFTTSLLQRRPQRGPAQDTRKAIDIVLQHLQNHGDSLWGHVISLPEKAGGGVRLVDRTNNSLEGFFRGMKHAERRRSGRKNLTQDFEYLPAEAALAYNLNCPDYVEIVCSSLDCLPHAFAELDADERRMSLATSPPAILAPDPPLPEIVSTSLPSVDRRLIRTDSMQQRIDSAARRRAP</sequence>
<protein>
    <recommendedName>
        <fullName evidence="2">MULE transposase domain-containing protein</fullName>
    </recommendedName>
</protein>
<name>A0A0F9F4X5_9ZZZZ</name>
<proteinExistence type="predicted"/>
<feature type="non-terminal residue" evidence="1">
    <location>
        <position position="1"/>
    </location>
</feature>
<dbReference type="EMBL" id="LAZR01031959">
    <property type="protein sequence ID" value="KKL52260.1"/>
    <property type="molecule type" value="Genomic_DNA"/>
</dbReference>
<evidence type="ECO:0008006" key="2">
    <source>
        <dbReference type="Google" id="ProtNLM"/>
    </source>
</evidence>
<feature type="non-terminal residue" evidence="1">
    <location>
        <position position="583"/>
    </location>
</feature>
<evidence type="ECO:0000313" key="1">
    <source>
        <dbReference type="EMBL" id="KKL52260.1"/>
    </source>
</evidence>